<keyword evidence="9" id="KW-1185">Reference proteome</keyword>
<dbReference type="eggNOG" id="KOG1441">
    <property type="taxonomic scope" value="Eukaryota"/>
</dbReference>
<proteinExistence type="predicted"/>
<feature type="domain" description="Sugar phosphate transporter" evidence="7">
    <location>
        <begin position="16"/>
        <end position="312"/>
    </location>
</feature>
<feature type="compositionally biased region" description="Low complexity" evidence="5">
    <location>
        <begin position="348"/>
        <end position="358"/>
    </location>
</feature>
<dbReference type="EMBL" id="GG663743">
    <property type="protein sequence ID" value="EEH54742.1"/>
    <property type="molecule type" value="Genomic_DNA"/>
</dbReference>
<feature type="transmembrane region" description="Helical" evidence="6">
    <location>
        <begin position="48"/>
        <end position="67"/>
    </location>
</feature>
<feature type="transmembrane region" description="Helical" evidence="6">
    <location>
        <begin position="79"/>
        <end position="103"/>
    </location>
</feature>
<evidence type="ECO:0000313" key="9">
    <source>
        <dbReference type="Proteomes" id="UP000001876"/>
    </source>
</evidence>
<dbReference type="KEGG" id="mpp:MICPUCDRAFT_34792"/>
<accession>C1MYT0</accession>
<comment type="subcellular location">
    <subcellularLocation>
        <location evidence="1">Membrane</location>
        <topology evidence="1">Multi-pass membrane protein</topology>
    </subcellularLocation>
</comment>
<feature type="transmembrane region" description="Helical" evidence="6">
    <location>
        <begin position="153"/>
        <end position="172"/>
    </location>
</feature>
<evidence type="ECO:0000256" key="4">
    <source>
        <dbReference type="ARBA" id="ARBA00023136"/>
    </source>
</evidence>
<keyword evidence="2 6" id="KW-0812">Transmembrane</keyword>
<feature type="transmembrane region" description="Helical" evidence="6">
    <location>
        <begin position="244"/>
        <end position="263"/>
    </location>
</feature>
<evidence type="ECO:0000259" key="7">
    <source>
        <dbReference type="Pfam" id="PF03151"/>
    </source>
</evidence>
<dbReference type="GeneID" id="9686277"/>
<keyword evidence="4 6" id="KW-0472">Membrane</keyword>
<protein>
    <submittedName>
        <fullName evidence="8">Drug/Metabolite transporter superfamily</fullName>
    </submittedName>
</protein>
<reference evidence="8 9" key="1">
    <citation type="journal article" date="2009" name="Science">
        <title>Green evolution and dynamic adaptations revealed by genomes of the marine picoeukaryotes Micromonas.</title>
        <authorList>
            <person name="Worden A.Z."/>
            <person name="Lee J.H."/>
            <person name="Mock T."/>
            <person name="Rouze P."/>
            <person name="Simmons M.P."/>
            <person name="Aerts A.L."/>
            <person name="Allen A.E."/>
            <person name="Cuvelier M.L."/>
            <person name="Derelle E."/>
            <person name="Everett M.V."/>
            <person name="Foulon E."/>
            <person name="Grimwood J."/>
            <person name="Gundlach H."/>
            <person name="Henrissat B."/>
            <person name="Napoli C."/>
            <person name="McDonald S.M."/>
            <person name="Parker M.S."/>
            <person name="Rombauts S."/>
            <person name="Salamov A."/>
            <person name="Von Dassow P."/>
            <person name="Badger J.H."/>
            <person name="Coutinho P.M."/>
            <person name="Demir E."/>
            <person name="Dubchak I."/>
            <person name="Gentemann C."/>
            <person name="Eikrem W."/>
            <person name="Gready J.E."/>
            <person name="John U."/>
            <person name="Lanier W."/>
            <person name="Lindquist E.A."/>
            <person name="Lucas S."/>
            <person name="Mayer K.F."/>
            <person name="Moreau H."/>
            <person name="Not F."/>
            <person name="Otillar R."/>
            <person name="Panaud O."/>
            <person name="Pangilinan J."/>
            <person name="Paulsen I."/>
            <person name="Piegu B."/>
            <person name="Poliakov A."/>
            <person name="Robbens S."/>
            <person name="Schmutz J."/>
            <person name="Toulza E."/>
            <person name="Wyss T."/>
            <person name="Zelensky A."/>
            <person name="Zhou K."/>
            <person name="Armbrust E.V."/>
            <person name="Bhattacharya D."/>
            <person name="Goodenough U.W."/>
            <person name="Van de Peer Y."/>
            <person name="Grigoriev I.V."/>
        </authorList>
    </citation>
    <scope>NUCLEOTIDE SEQUENCE [LARGE SCALE GENOMIC DNA]</scope>
    <source>
        <strain evidence="8 9">CCMP1545</strain>
    </source>
</reference>
<feature type="transmembrane region" description="Helical" evidence="6">
    <location>
        <begin position="295"/>
        <end position="314"/>
    </location>
</feature>
<organism evidence="9">
    <name type="scientific">Micromonas pusilla (strain CCMP1545)</name>
    <name type="common">Picoplanktonic green alga</name>
    <dbReference type="NCBI Taxonomy" id="564608"/>
    <lineage>
        <taxon>Eukaryota</taxon>
        <taxon>Viridiplantae</taxon>
        <taxon>Chlorophyta</taxon>
        <taxon>Mamiellophyceae</taxon>
        <taxon>Mamiellales</taxon>
        <taxon>Mamiellaceae</taxon>
        <taxon>Micromonas</taxon>
    </lineage>
</organism>
<dbReference type="Proteomes" id="UP000001876">
    <property type="component" value="Unassembled WGS sequence"/>
</dbReference>
<dbReference type="RefSeq" id="XP_003061092.1">
    <property type="nucleotide sequence ID" value="XM_003061046.1"/>
</dbReference>
<gene>
    <name evidence="8" type="ORF">MICPUCDRAFT_34792</name>
</gene>
<dbReference type="InterPro" id="IPR050186">
    <property type="entry name" value="TPT_transporter"/>
</dbReference>
<dbReference type="OMA" id="DWMLIFA"/>
<name>C1MYT0_MICPC</name>
<feature type="region of interest" description="Disordered" evidence="5">
    <location>
        <begin position="348"/>
        <end position="367"/>
    </location>
</feature>
<dbReference type="PANTHER" id="PTHR11132">
    <property type="entry name" value="SOLUTE CARRIER FAMILY 35"/>
    <property type="match status" value="1"/>
</dbReference>
<feature type="transmembrane region" description="Helical" evidence="6">
    <location>
        <begin position="14"/>
        <end position="36"/>
    </location>
</feature>
<dbReference type="GO" id="GO:0016020">
    <property type="term" value="C:membrane"/>
    <property type="evidence" value="ECO:0007669"/>
    <property type="project" value="UniProtKB-SubCell"/>
</dbReference>
<feature type="transmembrane region" description="Helical" evidence="6">
    <location>
        <begin position="123"/>
        <end position="141"/>
    </location>
</feature>
<feature type="transmembrane region" description="Helical" evidence="6">
    <location>
        <begin position="207"/>
        <end position="224"/>
    </location>
</feature>
<evidence type="ECO:0000256" key="6">
    <source>
        <dbReference type="SAM" id="Phobius"/>
    </source>
</evidence>
<sequence>MAPPLTAWQLAGKAYFYVATWMSISMAVILFNKYILAFTRFKYPIALTLWHMCFCTSIATFMVRVAGTTKRLHMPRHEYVNRVVPIGALYAASLWLSNSAYLHLSVSFIQARSISHWFPYDRMTKALMPGLVYVCGVFLGMEKLTRSTSANMVVIAVGVAIAAYGEIDFVAVGVAQQLSALVFEALRLMLVQVLITRRGYAMNPIQSLYYVAPACAACLALPFATVELPEILNDIELVIDYPLLLLNGVTAFALNLAVFLLIGKTSALTMNIAGVIKDWMLIFASQHLFGNSCTFLNYFGYVVAFLAVGMYNVNKLKAAKAKERAERVGAKGGGGTAGGGGGGGGIAGAAAASSSSGGNSPRHDERV</sequence>
<dbReference type="InterPro" id="IPR004853">
    <property type="entry name" value="Sugar_P_trans_dom"/>
</dbReference>
<dbReference type="OrthoDB" id="6418713at2759"/>
<evidence type="ECO:0000313" key="8">
    <source>
        <dbReference type="EMBL" id="EEH54742.1"/>
    </source>
</evidence>
<evidence type="ECO:0000256" key="3">
    <source>
        <dbReference type="ARBA" id="ARBA00022989"/>
    </source>
</evidence>
<dbReference type="Pfam" id="PF03151">
    <property type="entry name" value="TPT"/>
    <property type="match status" value="1"/>
</dbReference>
<evidence type="ECO:0000256" key="5">
    <source>
        <dbReference type="SAM" id="MobiDB-lite"/>
    </source>
</evidence>
<dbReference type="AlphaFoldDB" id="C1MYT0"/>
<keyword evidence="3 6" id="KW-1133">Transmembrane helix</keyword>
<evidence type="ECO:0000256" key="1">
    <source>
        <dbReference type="ARBA" id="ARBA00004141"/>
    </source>
</evidence>
<evidence type="ECO:0000256" key="2">
    <source>
        <dbReference type="ARBA" id="ARBA00022692"/>
    </source>
</evidence>